<keyword evidence="2" id="KW-0489">Methyltransferase</keyword>
<name>A0A3T0EBJ5_9PROT</name>
<dbReference type="InterPro" id="IPR006342">
    <property type="entry name" value="FkbM_mtfrase"/>
</dbReference>
<dbReference type="Gene3D" id="3.40.50.150">
    <property type="entry name" value="Vaccinia Virus protein VP39"/>
    <property type="match status" value="1"/>
</dbReference>
<gene>
    <name evidence="2" type="ORF">X907_2139</name>
</gene>
<dbReference type="RefSeq" id="WP_127567780.1">
    <property type="nucleotide sequence ID" value="NZ_BMFB01000001.1"/>
</dbReference>
<dbReference type="SUPFAM" id="SSF53335">
    <property type="entry name" value="S-adenosyl-L-methionine-dependent methyltransferases"/>
    <property type="match status" value="1"/>
</dbReference>
<sequence>MTSNDTKRPADTFEEMDETATSGAITATDPGAAHGKFRPGIVSRVGMAIGRALPPGRPGLKLAGLAQPLAMSALKDGVADIKVLGLKLRLHPNDNLSEKRAFLTPQCFDAVELDALRGAMGPGKIFIDIGANAGLYSLVAAKAGGPAARVIAVEPQDEMRRRLAYNARANSLDNLEISGVAVADYEGESVMRLIGHNRGGTQLAVTDDGASGRTTAVRVAKLSTLLEEMRVSRLDVMRIDVEGAELAILAPFFASVPRETWPEMIIMERPAVSKAGAARDALSLACSRGYRVETETHTNAILKLARTEG</sequence>
<dbReference type="PANTHER" id="PTHR34203:SF15">
    <property type="entry name" value="SLL1173 PROTEIN"/>
    <property type="match status" value="1"/>
</dbReference>
<dbReference type="GO" id="GO:0032259">
    <property type="term" value="P:methylation"/>
    <property type="evidence" value="ECO:0007669"/>
    <property type="project" value="UniProtKB-KW"/>
</dbReference>
<dbReference type="GO" id="GO:0008168">
    <property type="term" value="F:methyltransferase activity"/>
    <property type="evidence" value="ECO:0007669"/>
    <property type="project" value="UniProtKB-KW"/>
</dbReference>
<keyword evidence="3" id="KW-1185">Reference proteome</keyword>
<dbReference type="InterPro" id="IPR052514">
    <property type="entry name" value="SAM-dependent_MTase"/>
</dbReference>
<reference evidence="2 3" key="1">
    <citation type="submission" date="2016-12" db="EMBL/GenBank/DDBJ databases">
        <title>The genome of dimorphic prosthecate Glycocaulis alkaliphilus 6b-8t, isolated from crude oil dictates its adaptability in petroleum environments.</title>
        <authorList>
            <person name="Wu X.-L."/>
            <person name="Geng S."/>
        </authorList>
    </citation>
    <scope>NUCLEOTIDE SEQUENCE [LARGE SCALE GENOMIC DNA]</scope>
    <source>
        <strain evidence="2 3">6B-8</strain>
    </source>
</reference>
<organism evidence="2 3">
    <name type="scientific">Glycocaulis alkaliphilus</name>
    <dbReference type="NCBI Taxonomy" id="1434191"/>
    <lineage>
        <taxon>Bacteria</taxon>
        <taxon>Pseudomonadati</taxon>
        <taxon>Pseudomonadota</taxon>
        <taxon>Alphaproteobacteria</taxon>
        <taxon>Maricaulales</taxon>
        <taxon>Maricaulaceae</taxon>
        <taxon>Glycocaulis</taxon>
    </lineage>
</organism>
<feature type="compositionally biased region" description="Basic and acidic residues" evidence="1">
    <location>
        <begin position="1"/>
        <end position="11"/>
    </location>
</feature>
<protein>
    <submittedName>
        <fullName evidence="2">FkbM family methyltransferase</fullName>
    </submittedName>
</protein>
<feature type="region of interest" description="Disordered" evidence="1">
    <location>
        <begin position="1"/>
        <end position="30"/>
    </location>
</feature>
<dbReference type="Pfam" id="PF05050">
    <property type="entry name" value="Methyltransf_21"/>
    <property type="match status" value="1"/>
</dbReference>
<dbReference type="InterPro" id="IPR029063">
    <property type="entry name" value="SAM-dependent_MTases_sf"/>
</dbReference>
<dbReference type="NCBIfam" id="TIGR01444">
    <property type="entry name" value="fkbM_fam"/>
    <property type="match status" value="1"/>
</dbReference>
<dbReference type="PANTHER" id="PTHR34203">
    <property type="entry name" value="METHYLTRANSFERASE, FKBM FAMILY PROTEIN"/>
    <property type="match status" value="1"/>
</dbReference>
<accession>A0A3T0EBJ5</accession>
<evidence type="ECO:0000313" key="2">
    <source>
        <dbReference type="EMBL" id="AZU04660.1"/>
    </source>
</evidence>
<dbReference type="EMBL" id="CP018911">
    <property type="protein sequence ID" value="AZU04660.1"/>
    <property type="molecule type" value="Genomic_DNA"/>
</dbReference>
<keyword evidence="2" id="KW-0808">Transferase</keyword>
<evidence type="ECO:0000256" key="1">
    <source>
        <dbReference type="SAM" id="MobiDB-lite"/>
    </source>
</evidence>
<dbReference type="KEGG" id="gak:X907_2139"/>
<dbReference type="AlphaFoldDB" id="A0A3T0EBJ5"/>
<dbReference type="Proteomes" id="UP000286954">
    <property type="component" value="Chromosome"/>
</dbReference>
<proteinExistence type="predicted"/>
<dbReference type="OrthoDB" id="7542440at2"/>
<evidence type="ECO:0000313" key="3">
    <source>
        <dbReference type="Proteomes" id="UP000286954"/>
    </source>
</evidence>